<feature type="compositionally biased region" description="Polar residues" evidence="1">
    <location>
        <begin position="29"/>
        <end position="41"/>
    </location>
</feature>
<keyword evidence="3" id="KW-1185">Reference proteome</keyword>
<gene>
    <name evidence="2" type="ORF">NA56DRAFT_652661</name>
</gene>
<feature type="compositionally biased region" description="Polar residues" evidence="1">
    <location>
        <begin position="86"/>
        <end position="100"/>
    </location>
</feature>
<evidence type="ECO:0000313" key="2">
    <source>
        <dbReference type="EMBL" id="PMD12209.1"/>
    </source>
</evidence>
<feature type="region of interest" description="Disordered" evidence="1">
    <location>
        <begin position="84"/>
        <end position="106"/>
    </location>
</feature>
<dbReference type="Proteomes" id="UP000235672">
    <property type="component" value="Unassembled WGS sequence"/>
</dbReference>
<feature type="region of interest" description="Disordered" evidence="1">
    <location>
        <begin position="400"/>
        <end position="427"/>
    </location>
</feature>
<evidence type="ECO:0000256" key="1">
    <source>
        <dbReference type="SAM" id="MobiDB-lite"/>
    </source>
</evidence>
<dbReference type="EMBL" id="KZ613559">
    <property type="protein sequence ID" value="PMD12209.1"/>
    <property type="molecule type" value="Genomic_DNA"/>
</dbReference>
<feature type="region of interest" description="Disordered" evidence="1">
    <location>
        <begin position="283"/>
        <end position="315"/>
    </location>
</feature>
<evidence type="ECO:0000313" key="3">
    <source>
        <dbReference type="Proteomes" id="UP000235672"/>
    </source>
</evidence>
<dbReference type="AlphaFoldDB" id="A0A2J6PDZ0"/>
<accession>A0A2J6PDZ0</accession>
<reference evidence="2 3" key="1">
    <citation type="submission" date="2016-05" db="EMBL/GenBank/DDBJ databases">
        <title>A degradative enzymes factory behind the ericoid mycorrhizal symbiosis.</title>
        <authorList>
            <consortium name="DOE Joint Genome Institute"/>
            <person name="Martino E."/>
            <person name="Morin E."/>
            <person name="Grelet G."/>
            <person name="Kuo A."/>
            <person name="Kohler A."/>
            <person name="Daghino S."/>
            <person name="Barry K."/>
            <person name="Choi C."/>
            <person name="Cichocki N."/>
            <person name="Clum A."/>
            <person name="Copeland A."/>
            <person name="Hainaut M."/>
            <person name="Haridas S."/>
            <person name="Labutti K."/>
            <person name="Lindquist E."/>
            <person name="Lipzen A."/>
            <person name="Khouja H.-R."/>
            <person name="Murat C."/>
            <person name="Ohm R."/>
            <person name="Olson A."/>
            <person name="Spatafora J."/>
            <person name="Veneault-Fourrey C."/>
            <person name="Henrissat B."/>
            <person name="Grigoriev I."/>
            <person name="Martin F."/>
            <person name="Perotto S."/>
        </authorList>
    </citation>
    <scope>NUCLEOTIDE SEQUENCE [LARGE SCALE GENOMIC DNA]</scope>
    <source>
        <strain evidence="2 3">UAMH 7357</strain>
    </source>
</reference>
<feature type="region of interest" description="Disordered" evidence="1">
    <location>
        <begin position="462"/>
        <end position="484"/>
    </location>
</feature>
<feature type="compositionally biased region" description="Basic and acidic residues" evidence="1">
    <location>
        <begin position="298"/>
        <end position="315"/>
    </location>
</feature>
<protein>
    <submittedName>
        <fullName evidence="2">Uncharacterized protein</fullName>
    </submittedName>
</protein>
<feature type="region of interest" description="Disordered" evidence="1">
    <location>
        <begin position="1"/>
        <end position="70"/>
    </location>
</feature>
<name>A0A2J6PDZ0_9HELO</name>
<organism evidence="2 3">
    <name type="scientific">Hyaloscypha hepaticicola</name>
    <dbReference type="NCBI Taxonomy" id="2082293"/>
    <lineage>
        <taxon>Eukaryota</taxon>
        <taxon>Fungi</taxon>
        <taxon>Dikarya</taxon>
        <taxon>Ascomycota</taxon>
        <taxon>Pezizomycotina</taxon>
        <taxon>Leotiomycetes</taxon>
        <taxon>Helotiales</taxon>
        <taxon>Hyaloscyphaceae</taxon>
        <taxon>Hyaloscypha</taxon>
    </lineage>
</organism>
<sequence length="624" mass="70986">MPGGRVSKRLQGQPPSAENSAKRTRRPNKNTLDAWQKTQAPIRQVERRKKRPVQTKAPPEPIVQQEDPLGSPIVIGDTPARDAPTSPFTFSSPLKPTKTTRPARPIFDPTVEQSTRHIVTIYFTAVIDGVRKDQTFSKTIDINDPDRESLSNLRTFPFLKYVKRWQEARQLQEHEKPRWGPWIVKVGSSKALDTLTVDDDDAWFSLLTRLRQMEKNGERDRKLCYQLYVDATFNCFDREKTPPPDSKGKVKSKAKPYTMRVTRLESPSIELSSDQEIEDIYQDDEDDDLEAPQNTKTKTRDSTTKRQLREKAARDKTLTAQEYIRQQIFSRHLCTDGDCKNEKQCCYVMKLSGNHHEVTLDDQIKWAGLVGVLPDVTIETPPADWIKGYLENVKLMERKKNGRQASKKNVKDVKDEQPAPQPAPQPVLPQVQPIIIQQPAPAPAPQPQYAPSRIYRDEYPRGRPRFQQRRPAPPQPASSPIRRPVTDLLPEFLEYVLTGKAGTPEEQRIRDAFDVIVQQAFQLDDLRTDTAVTILNQNGVPGGIALNIQRSVSGFSRNWKARQEAAQGLQNMAQQAPEYPEYPRPVPRGHATYVSAYMPDYSEGDYEFYGPGGAGSGDYYKGTW</sequence>
<proteinExistence type="predicted"/>